<keyword evidence="3" id="KW-1185">Reference proteome</keyword>
<dbReference type="PANTHER" id="PTHR22916">
    <property type="entry name" value="GLYCOSYLTRANSFERASE"/>
    <property type="match status" value="1"/>
</dbReference>
<proteinExistence type="predicted"/>
<reference evidence="2" key="1">
    <citation type="submission" date="2019-08" db="EMBL/GenBank/DDBJ databases">
        <title>The improved chromosome-level genome for the pearl oyster Pinctada fucata martensii using PacBio sequencing and Hi-C.</title>
        <authorList>
            <person name="Zheng Z."/>
        </authorList>
    </citation>
    <scope>NUCLEOTIDE SEQUENCE</scope>
    <source>
        <strain evidence="2">ZZ-2019</strain>
        <tissue evidence="2">Adductor muscle</tissue>
    </source>
</reference>
<evidence type="ECO:0000259" key="1">
    <source>
        <dbReference type="Pfam" id="PF00535"/>
    </source>
</evidence>
<evidence type="ECO:0000313" key="3">
    <source>
        <dbReference type="Proteomes" id="UP001186944"/>
    </source>
</evidence>
<dbReference type="InterPro" id="IPR029044">
    <property type="entry name" value="Nucleotide-diphossugar_trans"/>
</dbReference>
<dbReference type="Proteomes" id="UP001186944">
    <property type="component" value="Unassembled WGS sequence"/>
</dbReference>
<dbReference type="EMBL" id="VSWD01000010">
    <property type="protein sequence ID" value="KAK3090179.1"/>
    <property type="molecule type" value="Genomic_DNA"/>
</dbReference>
<dbReference type="GO" id="GO:0016758">
    <property type="term" value="F:hexosyltransferase activity"/>
    <property type="evidence" value="ECO:0007669"/>
    <property type="project" value="UniProtKB-ARBA"/>
</dbReference>
<dbReference type="PANTHER" id="PTHR22916:SF3">
    <property type="entry name" value="UDP-GLCNAC:BETAGAL BETA-1,3-N-ACETYLGLUCOSAMINYLTRANSFERASE-LIKE PROTEIN 1"/>
    <property type="match status" value="1"/>
</dbReference>
<dbReference type="Pfam" id="PF00535">
    <property type="entry name" value="Glycos_transf_2"/>
    <property type="match status" value="1"/>
</dbReference>
<accession>A0AA88XR32</accession>
<organism evidence="2 3">
    <name type="scientific">Pinctada imbricata</name>
    <name type="common">Atlantic pearl-oyster</name>
    <name type="synonym">Pinctada martensii</name>
    <dbReference type="NCBI Taxonomy" id="66713"/>
    <lineage>
        <taxon>Eukaryota</taxon>
        <taxon>Metazoa</taxon>
        <taxon>Spiralia</taxon>
        <taxon>Lophotrochozoa</taxon>
        <taxon>Mollusca</taxon>
        <taxon>Bivalvia</taxon>
        <taxon>Autobranchia</taxon>
        <taxon>Pteriomorphia</taxon>
        <taxon>Pterioida</taxon>
        <taxon>Pterioidea</taxon>
        <taxon>Pteriidae</taxon>
        <taxon>Pinctada</taxon>
    </lineage>
</organism>
<dbReference type="Gene3D" id="3.90.550.10">
    <property type="entry name" value="Spore Coat Polysaccharide Biosynthesis Protein SpsA, Chain A"/>
    <property type="match status" value="1"/>
</dbReference>
<dbReference type="AlphaFoldDB" id="A0AA88XR32"/>
<evidence type="ECO:0000313" key="2">
    <source>
        <dbReference type="EMBL" id="KAK3090179.1"/>
    </source>
</evidence>
<comment type="caution">
    <text evidence="2">The sequence shown here is derived from an EMBL/GenBank/DDBJ whole genome shotgun (WGS) entry which is preliminary data.</text>
</comment>
<sequence length="286" mass="33310">MYKYYLQSVIIPVYNTVKWLDECLEAVYNQDFEGKFEVSIYNDSSTDGSLDLIRKWEKQFAEKSIDVVIGGHTSESPRGVGYAKNQAVQQCRGTYLSFLDADDVMHVSRIRKQYQAALAHPQAIIGSNFHRLPTGSTNRYTHWANTLTNQQLYTQIYTSHGPSLIMPTWFCHRKVFEKVQGFDEGGKGVPEDLIFFFRHLELGGDLYRVEEDLLMYRYHTEATSFSIHQDTIWNIRMKYIQKNVIDSWLTFTIWNAGKQGKKFYKSLSPENQKKVWCLILLNVVVK</sequence>
<dbReference type="InterPro" id="IPR001173">
    <property type="entry name" value="Glyco_trans_2-like"/>
</dbReference>
<feature type="domain" description="Glycosyltransferase 2-like" evidence="1">
    <location>
        <begin position="8"/>
        <end position="179"/>
    </location>
</feature>
<name>A0AA88XR32_PINIB</name>
<protein>
    <recommendedName>
        <fullName evidence="1">Glycosyltransferase 2-like domain-containing protein</fullName>
    </recommendedName>
</protein>
<dbReference type="SUPFAM" id="SSF53448">
    <property type="entry name" value="Nucleotide-diphospho-sugar transferases"/>
    <property type="match status" value="1"/>
</dbReference>
<gene>
    <name evidence="2" type="ORF">FSP39_009808</name>
</gene>